<name>A0ABU8C7G5_9GAMM</name>
<accession>A0ABU8C7G5</accession>
<sequence>MNSHSAEIIQLSGDIDFGLLKQAISIAVNKQPVLQCCIKPGRFAYHWQPLPADTPISVQHCDYSTLSDEALKQQIASHTWCRQADYTQERLIRFYLIDAGNNVSYLQSVSHHAAADAQSGFILFKDIAKIYTALTQGTPVYSDEHYIQNRDVGRVCLNKQSFMQRVAIFCRGIKAFLSKPDFAVSGLNIPDPAADAMRSIYTDALPENLLAKLKQTAKHYNTSVHVLFVLAMIKFKQKFNGAKDIPGFQLLDVLTLRQFSDEDVSMSYDAYSINHFKDFYTNKPDEQVIDDITSYIAGLKHGKIFEDWYQQKIWVSVFLLLPERFKKQYVAKVLDDKLRSNMLISNLGVFNFDSYQFGAAEVTDFFSFPNVGGPLRLGFFFCTFRGRLKLTLVYDDRCFAKPVQESVMAPFVSVLEEICAVAGSHKINGSIGRHFDKTA</sequence>
<dbReference type="PANTHER" id="PTHR28037:SF1">
    <property type="entry name" value="ALCOHOL O-ACETYLTRANSFERASE 1-RELATED"/>
    <property type="match status" value="1"/>
</dbReference>
<gene>
    <name evidence="2" type="ORF">MN202_10085</name>
</gene>
<dbReference type="Gene3D" id="3.30.559.10">
    <property type="entry name" value="Chloramphenicol acetyltransferase-like domain"/>
    <property type="match status" value="1"/>
</dbReference>
<dbReference type="InterPro" id="IPR052058">
    <property type="entry name" value="Alcohol_O-acetyltransferase"/>
</dbReference>
<comment type="caution">
    <text evidence="2">The sequence shown here is derived from an EMBL/GenBank/DDBJ whole genome shotgun (WGS) entry which is preliminary data.</text>
</comment>
<dbReference type="RefSeq" id="WP_335735996.1">
    <property type="nucleotide sequence ID" value="NZ_JALAAR010000007.1"/>
</dbReference>
<dbReference type="Gene3D" id="3.30.559.30">
    <property type="entry name" value="Nonribosomal peptide synthetase, condensation domain"/>
    <property type="match status" value="1"/>
</dbReference>
<feature type="domain" description="Condensation" evidence="1">
    <location>
        <begin position="8"/>
        <end position="245"/>
    </location>
</feature>
<proteinExistence type="predicted"/>
<reference evidence="2 3" key="1">
    <citation type="journal article" date="2023" name="Ecotoxicol. Environ. Saf.">
        <title>Mercury remediation potential of mercury-resistant strain Rheinheimera metallidurans sp. nov. isolated from a municipal waste dumping site.</title>
        <authorList>
            <person name="Yadav V."/>
            <person name="Manjhi A."/>
            <person name="Vadakedath N."/>
        </authorList>
    </citation>
    <scope>NUCLEOTIDE SEQUENCE [LARGE SCALE GENOMIC DNA]</scope>
    <source>
        <strain evidence="2 3">E-49</strain>
    </source>
</reference>
<dbReference type="Pfam" id="PF00668">
    <property type="entry name" value="Condensation"/>
    <property type="match status" value="1"/>
</dbReference>
<evidence type="ECO:0000313" key="3">
    <source>
        <dbReference type="Proteomes" id="UP001375382"/>
    </source>
</evidence>
<organism evidence="2 3">
    <name type="scientific">Rheinheimera muenzenbergensis</name>
    <dbReference type="NCBI Taxonomy" id="1193628"/>
    <lineage>
        <taxon>Bacteria</taxon>
        <taxon>Pseudomonadati</taxon>
        <taxon>Pseudomonadota</taxon>
        <taxon>Gammaproteobacteria</taxon>
        <taxon>Chromatiales</taxon>
        <taxon>Chromatiaceae</taxon>
        <taxon>Rheinheimera</taxon>
    </lineage>
</organism>
<protein>
    <submittedName>
        <fullName evidence="2">Condensation domain-containing protein</fullName>
    </submittedName>
</protein>
<dbReference type="InterPro" id="IPR001242">
    <property type="entry name" value="Condensation_dom"/>
</dbReference>
<dbReference type="Proteomes" id="UP001375382">
    <property type="component" value="Unassembled WGS sequence"/>
</dbReference>
<dbReference type="InterPro" id="IPR023213">
    <property type="entry name" value="CAT-like_dom_sf"/>
</dbReference>
<dbReference type="PANTHER" id="PTHR28037">
    <property type="entry name" value="ALCOHOL O-ACETYLTRANSFERASE 1-RELATED"/>
    <property type="match status" value="1"/>
</dbReference>
<evidence type="ECO:0000313" key="2">
    <source>
        <dbReference type="EMBL" id="MEH8017585.1"/>
    </source>
</evidence>
<dbReference type="EMBL" id="JALAAR010000007">
    <property type="protein sequence ID" value="MEH8017585.1"/>
    <property type="molecule type" value="Genomic_DNA"/>
</dbReference>
<evidence type="ECO:0000259" key="1">
    <source>
        <dbReference type="Pfam" id="PF00668"/>
    </source>
</evidence>
<dbReference type="SUPFAM" id="SSF52777">
    <property type="entry name" value="CoA-dependent acyltransferases"/>
    <property type="match status" value="2"/>
</dbReference>
<keyword evidence="3" id="KW-1185">Reference proteome</keyword>